<reference evidence="3 4" key="1">
    <citation type="submission" date="2014-09" db="EMBL/GenBank/DDBJ databases">
        <title>High-quality draft genome sequence of Kocuria marina SO9-6, an actinobacterium isolated from a copper mine.</title>
        <authorList>
            <person name="Castro D.B."/>
            <person name="Pereira L.B."/>
            <person name="Silva M.V."/>
            <person name="Silva B.P."/>
            <person name="Zanardi B.R."/>
            <person name="Carlos C."/>
            <person name="Belgini D.R."/>
            <person name="Limache E.G."/>
            <person name="Lacerda G.V."/>
            <person name="Nery M.B."/>
            <person name="Gomes M.B."/>
            <person name="Souza S."/>
            <person name="Silva T.M."/>
            <person name="Rodrigues V.D."/>
            <person name="Paulino L.C."/>
            <person name="Vicentini R."/>
            <person name="Ferraz L.F."/>
            <person name="Ottoboni L.M."/>
        </authorList>
    </citation>
    <scope>NUCLEOTIDE SEQUENCE [LARGE SCALE GENOMIC DNA]</scope>
    <source>
        <strain evidence="3 4">SO9-6</strain>
    </source>
</reference>
<accession>A0A0B0DE29</accession>
<dbReference type="InterPro" id="IPR021449">
    <property type="entry name" value="DUF3099"/>
</dbReference>
<sequence length="158" mass="17250">MAVSPRGYTPRSFAEGPVPISRSQPQSHGSTEVHSITSAADPHTTDMAHRMKVYSFQMALRVVCIIGVVLIDNLIARILLVLGAAILPWLAVMMANRGADRSERSGSAYRPPTRTELPTTAETQERAPDPETVVVDGEYTVPPPQRELPPPRAATRRN</sequence>
<feature type="region of interest" description="Disordered" evidence="1">
    <location>
        <begin position="1"/>
        <end position="42"/>
    </location>
</feature>
<evidence type="ECO:0000313" key="3">
    <source>
        <dbReference type="EMBL" id="KHE74990.1"/>
    </source>
</evidence>
<feature type="transmembrane region" description="Helical" evidence="2">
    <location>
        <begin position="53"/>
        <end position="71"/>
    </location>
</feature>
<gene>
    <name evidence="3" type="ORF">AS25_04215</name>
</gene>
<evidence type="ECO:0008006" key="5">
    <source>
        <dbReference type="Google" id="ProtNLM"/>
    </source>
</evidence>
<evidence type="ECO:0000313" key="4">
    <source>
        <dbReference type="Proteomes" id="UP000030664"/>
    </source>
</evidence>
<feature type="compositionally biased region" description="Pro residues" evidence="1">
    <location>
        <begin position="141"/>
        <end position="152"/>
    </location>
</feature>
<feature type="compositionally biased region" description="Polar residues" evidence="1">
    <location>
        <begin position="21"/>
        <end position="38"/>
    </location>
</feature>
<organism evidence="3 4">
    <name type="scientific">Kocuria marina</name>
    <dbReference type="NCBI Taxonomy" id="223184"/>
    <lineage>
        <taxon>Bacteria</taxon>
        <taxon>Bacillati</taxon>
        <taxon>Actinomycetota</taxon>
        <taxon>Actinomycetes</taxon>
        <taxon>Micrococcales</taxon>
        <taxon>Micrococcaceae</taxon>
        <taxon>Kocuria</taxon>
    </lineage>
</organism>
<dbReference type="Pfam" id="PF11298">
    <property type="entry name" value="DUF3099"/>
    <property type="match status" value="1"/>
</dbReference>
<name>A0A0B0DE29_9MICC</name>
<keyword evidence="2" id="KW-1133">Transmembrane helix</keyword>
<dbReference type="STRING" id="223184.AS25_04215"/>
<evidence type="ECO:0000256" key="2">
    <source>
        <dbReference type="SAM" id="Phobius"/>
    </source>
</evidence>
<dbReference type="EMBL" id="JROM01000016">
    <property type="protein sequence ID" value="KHE74990.1"/>
    <property type="molecule type" value="Genomic_DNA"/>
</dbReference>
<feature type="transmembrane region" description="Helical" evidence="2">
    <location>
        <begin position="77"/>
        <end position="95"/>
    </location>
</feature>
<keyword evidence="2" id="KW-0812">Transmembrane</keyword>
<protein>
    <recommendedName>
        <fullName evidence="5">DUF3099 domain-containing protein</fullName>
    </recommendedName>
</protein>
<comment type="caution">
    <text evidence="3">The sequence shown here is derived from an EMBL/GenBank/DDBJ whole genome shotgun (WGS) entry which is preliminary data.</text>
</comment>
<dbReference type="AlphaFoldDB" id="A0A0B0DE29"/>
<evidence type="ECO:0000256" key="1">
    <source>
        <dbReference type="SAM" id="MobiDB-lite"/>
    </source>
</evidence>
<dbReference type="Proteomes" id="UP000030664">
    <property type="component" value="Unassembled WGS sequence"/>
</dbReference>
<proteinExistence type="predicted"/>
<keyword evidence="2" id="KW-0472">Membrane</keyword>
<feature type="region of interest" description="Disordered" evidence="1">
    <location>
        <begin position="100"/>
        <end position="158"/>
    </location>
</feature>